<dbReference type="EMBL" id="DRIH01000009">
    <property type="protein sequence ID" value="HEC67250.1"/>
    <property type="molecule type" value="Genomic_DNA"/>
</dbReference>
<accession>A0A7C1ZDV7</accession>
<dbReference type="GO" id="GO:0005524">
    <property type="term" value="F:ATP binding"/>
    <property type="evidence" value="ECO:0007669"/>
    <property type="project" value="InterPro"/>
</dbReference>
<evidence type="ECO:0000313" key="2">
    <source>
        <dbReference type="EMBL" id="HEC67250.1"/>
    </source>
</evidence>
<organism evidence="2">
    <name type="scientific">Desulfofervidus auxilii</name>
    <dbReference type="NCBI Taxonomy" id="1621989"/>
    <lineage>
        <taxon>Bacteria</taxon>
        <taxon>Pseudomonadati</taxon>
        <taxon>Thermodesulfobacteriota</taxon>
        <taxon>Candidatus Desulfofervidia</taxon>
        <taxon>Candidatus Desulfofervidales</taxon>
        <taxon>Candidatus Desulfofervidaceae</taxon>
        <taxon>Candidatus Desulfofervidus</taxon>
    </lineage>
</organism>
<dbReference type="AlphaFoldDB" id="A0A7C1ZDV7"/>
<dbReference type="Gene3D" id="3.40.50.300">
    <property type="entry name" value="P-loop containing nucleotide triphosphate hydrolases"/>
    <property type="match status" value="1"/>
</dbReference>
<dbReference type="Pfam" id="PF01695">
    <property type="entry name" value="IstB_IS21"/>
    <property type="match status" value="1"/>
</dbReference>
<comment type="caution">
    <text evidence="2">The sequence shown here is derived from an EMBL/GenBank/DDBJ whole genome shotgun (WGS) entry which is preliminary data.</text>
</comment>
<gene>
    <name evidence="2" type="ORF">ENI35_00285</name>
</gene>
<protein>
    <recommendedName>
        <fullName evidence="1">IstB-like ATP-binding domain-containing protein</fullName>
    </recommendedName>
</protein>
<sequence>MSWLKGKKFFSFSPTLIFQEQAAKRCQSRKPKGCGGSNKPFEEWGEIFCDDIIASAILDRLLHHSHIIAINGPSYKTKEKMGATSNN</sequence>
<dbReference type="Proteomes" id="UP000885738">
    <property type="component" value="Unassembled WGS sequence"/>
</dbReference>
<name>A0A7C1ZDV7_DESA2</name>
<dbReference type="InterPro" id="IPR002611">
    <property type="entry name" value="IstB_ATP-bd"/>
</dbReference>
<evidence type="ECO:0000259" key="1">
    <source>
        <dbReference type="Pfam" id="PF01695"/>
    </source>
</evidence>
<dbReference type="InterPro" id="IPR027417">
    <property type="entry name" value="P-loop_NTPase"/>
</dbReference>
<proteinExistence type="predicted"/>
<reference evidence="2" key="1">
    <citation type="journal article" date="2020" name="mSystems">
        <title>Genome- and Community-Level Interaction Insights into Carbon Utilization and Element Cycling Functions of Hydrothermarchaeota in Hydrothermal Sediment.</title>
        <authorList>
            <person name="Zhou Z."/>
            <person name="Liu Y."/>
            <person name="Xu W."/>
            <person name="Pan J."/>
            <person name="Luo Z.H."/>
            <person name="Li M."/>
        </authorList>
    </citation>
    <scope>NUCLEOTIDE SEQUENCE [LARGE SCALE GENOMIC DNA]</scope>
    <source>
        <strain evidence="2">HyVt-389</strain>
    </source>
</reference>
<feature type="domain" description="IstB-like ATP-binding" evidence="1">
    <location>
        <begin position="37"/>
        <end position="81"/>
    </location>
</feature>